<dbReference type="Pfam" id="PF07228">
    <property type="entry name" value="SpoIIE"/>
    <property type="match status" value="1"/>
</dbReference>
<feature type="modified residue" description="4-aspartylphosphate" evidence="2">
    <location>
        <position position="56"/>
    </location>
</feature>
<evidence type="ECO:0000256" key="2">
    <source>
        <dbReference type="PROSITE-ProRule" id="PRU00169"/>
    </source>
</evidence>
<dbReference type="PANTHER" id="PTHR44591">
    <property type="entry name" value="STRESS RESPONSE REGULATOR PROTEIN 1"/>
    <property type="match status" value="1"/>
</dbReference>
<dbReference type="SUPFAM" id="SSF81606">
    <property type="entry name" value="PP2C-like"/>
    <property type="match status" value="1"/>
</dbReference>
<dbReference type="InterPro" id="IPR050595">
    <property type="entry name" value="Bact_response_regulator"/>
</dbReference>
<dbReference type="InterPro" id="IPR036890">
    <property type="entry name" value="HATPase_C_sf"/>
</dbReference>
<dbReference type="SUPFAM" id="SSF55874">
    <property type="entry name" value="ATPase domain of HSP90 chaperone/DNA topoisomerase II/histidine kinase"/>
    <property type="match status" value="1"/>
</dbReference>
<name>A0A2A4T1G1_9DELT</name>
<gene>
    <name evidence="4" type="ORF">COB67_08410</name>
</gene>
<dbReference type="InterPro" id="IPR001932">
    <property type="entry name" value="PPM-type_phosphatase-like_dom"/>
</dbReference>
<feature type="domain" description="Response regulatory" evidence="3">
    <location>
        <begin position="7"/>
        <end position="121"/>
    </location>
</feature>
<feature type="modified residue" description="4-aspartylphosphate" evidence="2">
    <location>
        <position position="364"/>
    </location>
</feature>
<keyword evidence="1 2" id="KW-0597">Phosphoprotein</keyword>
<dbReference type="SMART" id="SM00331">
    <property type="entry name" value="PP2C_SIG"/>
    <property type="match status" value="1"/>
</dbReference>
<sequence length="722" mass="82031">MNSIHLTMLLVDDEALIREVTREMLEDHIAEYIEAENGQEALDLLEQREVDLILTDIRMPVMDGMELIRKVRRDHLDIPIVVMSSFSDEKTILQALREGANNFLRKPTNIHEFERVILPILHNLEQKKAHAFDAQSIRQLSGELSLNNEISLISGTVEYLLQPLQSGPFAPRMHSLKIALYETLINAIEHGNLEITQEEKEATLKNNRFNHLYQERFRNPVFRNRQILIRYEYQPHHVSFTIQDEGKGFNWAAQANSPTSLFSKSGRGIALTRIYVDEMIYNEKGNQVMLMLRDEEKEECRLNLKRPPFKELLPRILVVDDSLPTLKIINALLKKLGYISESANGPDQLFFLLENKEFQLILLDVFMPKTDGLTLLKRLKAHPLYQYIPVIILTSEIDEQLMADCFASGAEDFINKPVSRLLLKSRIQSVLSQHESFNQLIGMNNKLTRLNLDLHRQYEIISKTKSTLMEQHDQIQEDLLLSAITQKSTLPPLPDLPFLEARVIYRPYSTVSGDIYDFSSDHEGGLNVFLGDATGHGLAAALLTMMVHMGLKNIPQNQSSSERLRGLNGMLSHVVPRRNHITGIHLKISPQGILSGSSAGNPPCLILSATNKEVILFTDGGQALGMFTEERERYCEENSPLQQGDKLILFTDGILEWRNPKHEALGMQRIINCLDQNRNQDLSQLLDTLMTAAITFTQGLPCMDDITIVGLQYLGKSASTNV</sequence>
<dbReference type="Gene3D" id="3.60.40.10">
    <property type="entry name" value="PPM-type phosphatase domain"/>
    <property type="match status" value="1"/>
</dbReference>
<dbReference type="InterPro" id="IPR036457">
    <property type="entry name" value="PPM-type-like_dom_sf"/>
</dbReference>
<evidence type="ECO:0000256" key="1">
    <source>
        <dbReference type="ARBA" id="ARBA00022553"/>
    </source>
</evidence>
<proteinExistence type="predicted"/>
<dbReference type="PANTHER" id="PTHR44591:SF3">
    <property type="entry name" value="RESPONSE REGULATORY DOMAIN-CONTAINING PROTEIN"/>
    <property type="match status" value="1"/>
</dbReference>
<comment type="caution">
    <text evidence="4">The sequence shown here is derived from an EMBL/GenBank/DDBJ whole genome shotgun (WGS) entry which is preliminary data.</text>
</comment>
<dbReference type="SUPFAM" id="SSF52172">
    <property type="entry name" value="CheY-like"/>
    <property type="match status" value="2"/>
</dbReference>
<dbReference type="Pfam" id="PF00072">
    <property type="entry name" value="Response_reg"/>
    <property type="match status" value="2"/>
</dbReference>
<dbReference type="GO" id="GO:0000160">
    <property type="term" value="P:phosphorelay signal transduction system"/>
    <property type="evidence" value="ECO:0007669"/>
    <property type="project" value="InterPro"/>
</dbReference>
<dbReference type="Proteomes" id="UP000218113">
    <property type="component" value="Unassembled WGS sequence"/>
</dbReference>
<dbReference type="InterPro" id="IPR003594">
    <property type="entry name" value="HATPase_dom"/>
</dbReference>
<dbReference type="Gene3D" id="3.40.50.2300">
    <property type="match status" value="2"/>
</dbReference>
<dbReference type="CDD" id="cd16936">
    <property type="entry name" value="HATPase_RsbW-like"/>
    <property type="match status" value="1"/>
</dbReference>
<accession>A0A2A4T1G1</accession>
<dbReference type="InterPro" id="IPR011006">
    <property type="entry name" value="CheY-like_superfamily"/>
</dbReference>
<evidence type="ECO:0000259" key="3">
    <source>
        <dbReference type="PROSITE" id="PS50110"/>
    </source>
</evidence>
<dbReference type="SMART" id="SM00448">
    <property type="entry name" value="REC"/>
    <property type="match status" value="2"/>
</dbReference>
<organism evidence="4 5">
    <name type="scientific">SAR324 cluster bacterium</name>
    <dbReference type="NCBI Taxonomy" id="2024889"/>
    <lineage>
        <taxon>Bacteria</taxon>
        <taxon>Deltaproteobacteria</taxon>
        <taxon>SAR324 cluster</taxon>
    </lineage>
</organism>
<dbReference type="CDD" id="cd00156">
    <property type="entry name" value="REC"/>
    <property type="match status" value="1"/>
</dbReference>
<reference evidence="5" key="1">
    <citation type="submission" date="2017-08" db="EMBL/GenBank/DDBJ databases">
        <title>A dynamic microbial community with high functional redundancy inhabits the cold, oxic subseafloor aquifer.</title>
        <authorList>
            <person name="Tully B.J."/>
            <person name="Wheat C.G."/>
            <person name="Glazer B.T."/>
            <person name="Huber J.A."/>
        </authorList>
    </citation>
    <scope>NUCLEOTIDE SEQUENCE [LARGE SCALE GENOMIC DNA]</scope>
</reference>
<dbReference type="Pfam" id="PF13581">
    <property type="entry name" value="HATPase_c_2"/>
    <property type="match status" value="1"/>
</dbReference>
<feature type="domain" description="Response regulatory" evidence="3">
    <location>
        <begin position="315"/>
        <end position="431"/>
    </location>
</feature>
<dbReference type="EMBL" id="NVSR01000058">
    <property type="protein sequence ID" value="PCI27480.1"/>
    <property type="molecule type" value="Genomic_DNA"/>
</dbReference>
<dbReference type="PROSITE" id="PS50110">
    <property type="entry name" value="RESPONSE_REGULATORY"/>
    <property type="match status" value="2"/>
</dbReference>
<dbReference type="AlphaFoldDB" id="A0A2A4T1G1"/>
<dbReference type="Gene3D" id="3.30.565.10">
    <property type="entry name" value="Histidine kinase-like ATPase, C-terminal domain"/>
    <property type="match status" value="1"/>
</dbReference>
<evidence type="ECO:0000313" key="4">
    <source>
        <dbReference type="EMBL" id="PCI27480.1"/>
    </source>
</evidence>
<evidence type="ECO:0000313" key="5">
    <source>
        <dbReference type="Proteomes" id="UP000218113"/>
    </source>
</evidence>
<dbReference type="InterPro" id="IPR001789">
    <property type="entry name" value="Sig_transdc_resp-reg_receiver"/>
</dbReference>
<protein>
    <recommendedName>
        <fullName evidence="3">Response regulatory domain-containing protein</fullName>
    </recommendedName>
</protein>